<sequence length="37" mass="4297">MMEHSLTAATWFWLLIPMPLLIVFSLVSYITTKKKGE</sequence>
<organism evidence="2 3">
    <name type="scientific">Alteribacillus bidgolensis</name>
    <dbReference type="NCBI Taxonomy" id="930129"/>
    <lineage>
        <taxon>Bacteria</taxon>
        <taxon>Bacillati</taxon>
        <taxon>Bacillota</taxon>
        <taxon>Bacilli</taxon>
        <taxon>Bacillales</taxon>
        <taxon>Bacillaceae</taxon>
        <taxon>Alteribacillus</taxon>
    </lineage>
</organism>
<evidence type="ECO:0000313" key="3">
    <source>
        <dbReference type="Proteomes" id="UP000199017"/>
    </source>
</evidence>
<keyword evidence="1" id="KW-0812">Transmembrane</keyword>
<reference evidence="2 3" key="1">
    <citation type="submission" date="2016-10" db="EMBL/GenBank/DDBJ databases">
        <authorList>
            <person name="de Groot N.N."/>
        </authorList>
    </citation>
    <scope>NUCLEOTIDE SEQUENCE [LARGE SCALE GENOMIC DNA]</scope>
    <source>
        <strain evidence="3">P4B,CCM 7963,CECT 7998,DSM 25260,IBRC-M 10614,KCTC 13821</strain>
    </source>
</reference>
<proteinExistence type="predicted"/>
<evidence type="ECO:0000256" key="1">
    <source>
        <dbReference type="SAM" id="Phobius"/>
    </source>
</evidence>
<dbReference type="AlphaFoldDB" id="A0A1G8K5S2"/>
<dbReference type="STRING" id="930129.SAMN05216352_10778"/>
<dbReference type="Proteomes" id="UP000199017">
    <property type="component" value="Unassembled WGS sequence"/>
</dbReference>
<accession>A0A1G8K5S2</accession>
<name>A0A1G8K5S2_9BACI</name>
<keyword evidence="1" id="KW-1133">Transmembrane helix</keyword>
<dbReference type="EMBL" id="FNDU01000007">
    <property type="protein sequence ID" value="SDI38774.1"/>
    <property type="molecule type" value="Genomic_DNA"/>
</dbReference>
<gene>
    <name evidence="2" type="ORF">SAMN05216352_10778</name>
</gene>
<keyword evidence="1" id="KW-0472">Membrane</keyword>
<keyword evidence="3" id="KW-1185">Reference proteome</keyword>
<protein>
    <submittedName>
        <fullName evidence="2">Uncharacterized protein</fullName>
    </submittedName>
</protein>
<feature type="transmembrane region" description="Helical" evidence="1">
    <location>
        <begin position="12"/>
        <end position="31"/>
    </location>
</feature>
<evidence type="ECO:0000313" key="2">
    <source>
        <dbReference type="EMBL" id="SDI38774.1"/>
    </source>
</evidence>